<dbReference type="InterPro" id="IPR014851">
    <property type="entry name" value="BCS1_N"/>
</dbReference>
<dbReference type="AlphaFoldDB" id="A0A084QRJ4"/>
<dbReference type="InterPro" id="IPR057495">
    <property type="entry name" value="AAA_lid_BCS1"/>
</dbReference>
<keyword evidence="5" id="KW-0999">Mitochondrion inner membrane</keyword>
<keyword evidence="4" id="KW-0547">Nucleotide-binding</keyword>
<evidence type="ECO:0000256" key="3">
    <source>
        <dbReference type="ARBA" id="ARBA00022692"/>
    </source>
</evidence>
<dbReference type="InterPro" id="IPR027417">
    <property type="entry name" value="P-loop_NTPase"/>
</dbReference>
<dbReference type="InterPro" id="IPR003960">
    <property type="entry name" value="ATPase_AAA_CS"/>
</dbReference>
<dbReference type="PANTHER" id="PTHR23070">
    <property type="entry name" value="BCS1 AAA-TYPE ATPASE"/>
    <property type="match status" value="1"/>
</dbReference>
<dbReference type="OMA" id="YLMFWMA"/>
<feature type="compositionally biased region" description="Basic and acidic residues" evidence="12">
    <location>
        <begin position="474"/>
        <end position="486"/>
    </location>
</feature>
<proteinExistence type="inferred from homology"/>
<feature type="compositionally biased region" description="Basic and acidic residues" evidence="12">
    <location>
        <begin position="685"/>
        <end position="704"/>
    </location>
</feature>
<feature type="transmembrane region" description="Helical" evidence="13">
    <location>
        <begin position="20"/>
        <end position="38"/>
    </location>
</feature>
<dbReference type="GO" id="GO:0005743">
    <property type="term" value="C:mitochondrial inner membrane"/>
    <property type="evidence" value="ECO:0007669"/>
    <property type="project" value="UniProtKB-SubCell"/>
</dbReference>
<dbReference type="InterPro" id="IPR003959">
    <property type="entry name" value="ATPase_AAA_core"/>
</dbReference>
<feature type="compositionally biased region" description="Basic residues" evidence="12">
    <location>
        <begin position="565"/>
        <end position="580"/>
    </location>
</feature>
<name>A0A084QRJ4_STAC4</name>
<feature type="region of interest" description="Disordered" evidence="12">
    <location>
        <begin position="456"/>
        <end position="486"/>
    </location>
</feature>
<comment type="similarity">
    <text evidence="2">Belongs to the AAA ATPase family. BCS1 subfamily.</text>
</comment>
<feature type="compositionally biased region" description="Basic and acidic residues" evidence="12">
    <location>
        <begin position="540"/>
        <end position="564"/>
    </location>
</feature>
<evidence type="ECO:0000313" key="16">
    <source>
        <dbReference type="EMBL" id="KFA66579.1"/>
    </source>
</evidence>
<dbReference type="HOGENOM" id="CLU_010189_4_1_1"/>
<dbReference type="SMART" id="SM00382">
    <property type="entry name" value="AAA"/>
    <property type="match status" value="1"/>
</dbReference>
<dbReference type="InterPro" id="IPR050747">
    <property type="entry name" value="Mitochondrial_chaperone_BCS1"/>
</dbReference>
<evidence type="ECO:0000259" key="14">
    <source>
        <dbReference type="SMART" id="SM00382"/>
    </source>
</evidence>
<evidence type="ECO:0000256" key="13">
    <source>
        <dbReference type="SAM" id="Phobius"/>
    </source>
</evidence>
<dbReference type="SMART" id="SM01024">
    <property type="entry name" value="BCS1_N"/>
    <property type="match status" value="1"/>
</dbReference>
<reference evidence="16 17" key="1">
    <citation type="journal article" date="2014" name="BMC Genomics">
        <title>Comparative genome sequencing reveals chemotype-specific gene clusters in the toxigenic black mold Stachybotrys.</title>
        <authorList>
            <person name="Semeiks J."/>
            <person name="Borek D."/>
            <person name="Otwinowski Z."/>
            <person name="Grishin N.V."/>
        </authorList>
    </citation>
    <scope>NUCLEOTIDE SEQUENCE [LARGE SCALE GENOMIC DNA]</scope>
    <source>
        <strain evidence="16 17">IBT 40285</strain>
    </source>
</reference>
<keyword evidence="17" id="KW-1185">Reference proteome</keyword>
<sequence length="711" mass="80207">MSGNNGSGQSLPPTMDTPQFALLDYLVPGFSVFSRAIQAYLGIDLNLYIPIIIVVFGTIFCWAYLSEYIWGIVEKYLMSSVRIRTDDEIYNMMMMWIANQSFSQRSRRFIVNTNLNSRSWLLWSWRDRDDEDGDGNGKKKALRYTPSFGAHYFWYKGHLLLFERHENREQSAYLSVSEREELTISCFGRNPKIIKELLVDTRENFMKKDQNKTLIYRGASGTMDSAPTWQRCMSRETRPFSTVILNEKVKQELIDDVEDYLDPTTRRWYANRGIPYRRGYLLHGPPGTGKSSLSLALAGFFQLRIYIVSLSSIVATEESLSTLFGELPRKCVVLLEDIDSAGLTHTREDEASDTELEKVSTVAVAAAPASKSKGAAAPQQPAAVQRLSLSGLLNILDGVASQEGRVLIMTTNHIEKLDKALIRPGRVDMVVKFGLADAGMSAAIFRAIYVPYEDEDVDEEPKDVQDPPPNSENVAKEKVKKREESMRRIDGLAQEFAAKVPEHEFSPAEIQGLLLRHKHKPEMAIEQVDKWIVQTRKDKRQKELDEAEKRRKEDEERKLAEEKKKKDRKEKRKARKQKKSDKKDVSSSASSSEDEQEEEKTKSRGKTSKSKDKKKPNEAKNLDDAGNSTVSSNSDEEEEDGDGSDKLKPKPSTDRPATSAAVADAKNEESSSDSKVDETSEQNPEELREANGAESKDSGAKKTPSDSGYDT</sequence>
<feature type="domain" description="BCS1 N-terminal" evidence="15">
    <location>
        <begin position="53"/>
        <end position="243"/>
    </location>
</feature>
<keyword evidence="3 13" id="KW-0812">Transmembrane</keyword>
<keyword evidence="7" id="KW-0067">ATP-binding</keyword>
<dbReference type="InterPro" id="IPR003593">
    <property type="entry name" value="AAA+_ATPase"/>
</dbReference>
<evidence type="ECO:0000256" key="7">
    <source>
        <dbReference type="ARBA" id="ARBA00022840"/>
    </source>
</evidence>
<evidence type="ECO:0000256" key="2">
    <source>
        <dbReference type="ARBA" id="ARBA00007448"/>
    </source>
</evidence>
<dbReference type="GO" id="GO:0005524">
    <property type="term" value="F:ATP binding"/>
    <property type="evidence" value="ECO:0007669"/>
    <property type="project" value="UniProtKB-KW"/>
</dbReference>
<feature type="region of interest" description="Disordered" evidence="12">
    <location>
        <begin position="537"/>
        <end position="711"/>
    </location>
</feature>
<dbReference type="InParanoid" id="A0A084QRJ4"/>
<comment type="subcellular location">
    <subcellularLocation>
        <location evidence="1">Mitochondrion inner membrane</location>
        <topology evidence="1">Single-pass membrane protein</topology>
    </subcellularLocation>
</comment>
<dbReference type="EMBL" id="KL660429">
    <property type="protein sequence ID" value="KFA66579.1"/>
    <property type="molecule type" value="Genomic_DNA"/>
</dbReference>
<protein>
    <recommendedName>
        <fullName evidence="18">AAA+ ATPase domain-containing protein</fullName>
    </recommendedName>
</protein>
<evidence type="ECO:0000256" key="6">
    <source>
        <dbReference type="ARBA" id="ARBA00022801"/>
    </source>
</evidence>
<evidence type="ECO:0000256" key="8">
    <source>
        <dbReference type="ARBA" id="ARBA00022989"/>
    </source>
</evidence>
<dbReference type="Proteomes" id="UP000028524">
    <property type="component" value="Unassembled WGS sequence"/>
</dbReference>
<comment type="catalytic activity">
    <reaction evidence="11">
        <text>ATP + H2O = ADP + phosphate + H(+)</text>
        <dbReference type="Rhea" id="RHEA:13065"/>
        <dbReference type="ChEBI" id="CHEBI:15377"/>
        <dbReference type="ChEBI" id="CHEBI:15378"/>
        <dbReference type="ChEBI" id="CHEBI:30616"/>
        <dbReference type="ChEBI" id="CHEBI:43474"/>
        <dbReference type="ChEBI" id="CHEBI:456216"/>
    </reaction>
    <physiologicalReaction direction="left-to-right" evidence="11">
        <dbReference type="Rhea" id="RHEA:13066"/>
    </physiologicalReaction>
</comment>
<dbReference type="PROSITE" id="PS00674">
    <property type="entry name" value="AAA"/>
    <property type="match status" value="1"/>
</dbReference>
<organism evidence="16 17">
    <name type="scientific">Stachybotrys chlorohalonatus (strain IBT 40285)</name>
    <dbReference type="NCBI Taxonomy" id="1283841"/>
    <lineage>
        <taxon>Eukaryota</taxon>
        <taxon>Fungi</taxon>
        <taxon>Dikarya</taxon>
        <taxon>Ascomycota</taxon>
        <taxon>Pezizomycotina</taxon>
        <taxon>Sordariomycetes</taxon>
        <taxon>Hypocreomycetidae</taxon>
        <taxon>Hypocreales</taxon>
        <taxon>Stachybotryaceae</taxon>
        <taxon>Stachybotrys</taxon>
    </lineage>
</organism>
<evidence type="ECO:0000256" key="4">
    <source>
        <dbReference type="ARBA" id="ARBA00022741"/>
    </source>
</evidence>
<feature type="transmembrane region" description="Helical" evidence="13">
    <location>
        <begin position="45"/>
        <end position="65"/>
    </location>
</feature>
<gene>
    <name evidence="16" type="ORF">S40285_07314</name>
</gene>
<evidence type="ECO:0000259" key="15">
    <source>
        <dbReference type="SMART" id="SM01024"/>
    </source>
</evidence>
<dbReference type="Pfam" id="PF00004">
    <property type="entry name" value="AAA"/>
    <property type="match status" value="2"/>
</dbReference>
<feature type="compositionally biased region" description="Basic residues" evidence="12">
    <location>
        <begin position="603"/>
        <end position="614"/>
    </location>
</feature>
<feature type="domain" description="AAA+ ATPase" evidence="14">
    <location>
        <begin position="276"/>
        <end position="437"/>
    </location>
</feature>
<accession>A0A084QRJ4</accession>
<keyword evidence="9" id="KW-0496">Mitochondrion</keyword>
<feature type="compositionally biased region" description="Basic and acidic residues" evidence="12">
    <location>
        <begin position="665"/>
        <end position="678"/>
    </location>
</feature>
<keyword evidence="6" id="KW-0378">Hydrolase</keyword>
<keyword evidence="8 13" id="KW-1133">Transmembrane helix</keyword>
<evidence type="ECO:0000256" key="1">
    <source>
        <dbReference type="ARBA" id="ARBA00004434"/>
    </source>
</evidence>
<dbReference type="OrthoDB" id="10251412at2759"/>
<dbReference type="Gene3D" id="3.40.50.300">
    <property type="entry name" value="P-loop containing nucleotide triphosphate hydrolases"/>
    <property type="match status" value="1"/>
</dbReference>
<evidence type="ECO:0000256" key="9">
    <source>
        <dbReference type="ARBA" id="ARBA00023128"/>
    </source>
</evidence>
<keyword evidence="10 13" id="KW-0472">Membrane</keyword>
<dbReference type="SUPFAM" id="SSF52540">
    <property type="entry name" value="P-loop containing nucleoside triphosphate hydrolases"/>
    <property type="match status" value="1"/>
</dbReference>
<evidence type="ECO:0008006" key="18">
    <source>
        <dbReference type="Google" id="ProtNLM"/>
    </source>
</evidence>
<feature type="compositionally biased region" description="Basic and acidic residues" evidence="12">
    <location>
        <begin position="643"/>
        <end position="653"/>
    </location>
</feature>
<evidence type="ECO:0000256" key="10">
    <source>
        <dbReference type="ARBA" id="ARBA00023136"/>
    </source>
</evidence>
<evidence type="ECO:0000256" key="12">
    <source>
        <dbReference type="SAM" id="MobiDB-lite"/>
    </source>
</evidence>
<evidence type="ECO:0000256" key="11">
    <source>
        <dbReference type="ARBA" id="ARBA00048778"/>
    </source>
</evidence>
<evidence type="ECO:0000256" key="5">
    <source>
        <dbReference type="ARBA" id="ARBA00022792"/>
    </source>
</evidence>
<dbReference type="STRING" id="1283841.A0A084QRJ4"/>
<dbReference type="Pfam" id="PF25426">
    <property type="entry name" value="AAA_lid_BCS1"/>
    <property type="match status" value="1"/>
</dbReference>
<dbReference type="Pfam" id="PF08740">
    <property type="entry name" value="BCS1_N"/>
    <property type="match status" value="1"/>
</dbReference>
<dbReference type="GO" id="GO:0016887">
    <property type="term" value="F:ATP hydrolysis activity"/>
    <property type="evidence" value="ECO:0007669"/>
    <property type="project" value="InterPro"/>
</dbReference>
<evidence type="ECO:0000313" key="17">
    <source>
        <dbReference type="Proteomes" id="UP000028524"/>
    </source>
</evidence>